<dbReference type="InterPro" id="IPR013818">
    <property type="entry name" value="Lipase"/>
</dbReference>
<dbReference type="InterPro" id="IPR029058">
    <property type="entry name" value="AB_hydrolase_fold"/>
</dbReference>
<dbReference type="CDD" id="cd00707">
    <property type="entry name" value="Pancreat_lipase_like"/>
    <property type="match status" value="1"/>
</dbReference>
<dbReference type="OrthoDB" id="199913at2759"/>
<comment type="subcellular location">
    <subcellularLocation>
        <location evidence="1">Secreted</location>
    </subcellularLocation>
</comment>
<feature type="domain" description="Lipase" evidence="5">
    <location>
        <begin position="17"/>
        <end position="284"/>
    </location>
</feature>
<keyword evidence="7" id="KW-1185">Reference proteome</keyword>
<protein>
    <recommendedName>
        <fullName evidence="5">Lipase domain-containing protein</fullName>
    </recommendedName>
</protein>
<name>A0A9P0G7G1_9CUCU</name>
<evidence type="ECO:0000256" key="1">
    <source>
        <dbReference type="ARBA" id="ARBA00004613"/>
    </source>
</evidence>
<dbReference type="InterPro" id="IPR033906">
    <property type="entry name" value="Lipase_N"/>
</dbReference>
<gene>
    <name evidence="6" type="ORF">PSYICH_LOCUS2127</name>
</gene>
<dbReference type="Pfam" id="PF00151">
    <property type="entry name" value="Lipase"/>
    <property type="match status" value="1"/>
</dbReference>
<evidence type="ECO:0000256" key="2">
    <source>
        <dbReference type="ARBA" id="ARBA00010701"/>
    </source>
</evidence>
<dbReference type="PRINTS" id="PR00821">
    <property type="entry name" value="TAGLIPASE"/>
</dbReference>
<proteinExistence type="inferred from homology"/>
<dbReference type="InterPro" id="IPR000734">
    <property type="entry name" value="TAG_lipase"/>
</dbReference>
<evidence type="ECO:0000313" key="6">
    <source>
        <dbReference type="EMBL" id="CAH1100746.1"/>
    </source>
</evidence>
<dbReference type="PANTHER" id="PTHR11610">
    <property type="entry name" value="LIPASE"/>
    <property type="match status" value="1"/>
</dbReference>
<evidence type="ECO:0000313" key="7">
    <source>
        <dbReference type="Proteomes" id="UP001153636"/>
    </source>
</evidence>
<reference evidence="6" key="1">
    <citation type="submission" date="2022-01" db="EMBL/GenBank/DDBJ databases">
        <authorList>
            <person name="King R."/>
        </authorList>
    </citation>
    <scope>NUCLEOTIDE SEQUENCE</scope>
</reference>
<dbReference type="Gene3D" id="3.40.50.1820">
    <property type="entry name" value="alpha/beta hydrolase"/>
    <property type="match status" value="1"/>
</dbReference>
<comment type="similarity">
    <text evidence="2 4">Belongs to the AB hydrolase superfamily. Lipase family.</text>
</comment>
<dbReference type="GO" id="GO:0016298">
    <property type="term" value="F:lipase activity"/>
    <property type="evidence" value="ECO:0007669"/>
    <property type="project" value="InterPro"/>
</dbReference>
<accession>A0A9P0G7G1</accession>
<dbReference type="Proteomes" id="UP001153636">
    <property type="component" value="Chromosome 10"/>
</dbReference>
<dbReference type="EMBL" id="OV651822">
    <property type="protein sequence ID" value="CAH1100746.1"/>
    <property type="molecule type" value="Genomic_DNA"/>
</dbReference>
<sequence length="296" mass="32603">MKINFNIFNLIVDAEKSVTFKLYTRELRSGKTINSVEDLGSEFVNTKETKFVTHGFRSSGISDTCITIKDNYLNKSDVNVFVMDWSPISKILWYDIPKTATDNVGEVYSKFINQLIEKKQVDPKNIHLIGHSLGAHVSGFAGRRINGKAARITGLDPALPGFDVENELRLNNQDADFVDIIHTCAGYLGIASPIGHVDFYPNGGSVPQPGCGLLQLLEACSHSRSWELFAHSINNTVPYMASSCDDFSNSLGKHCNGDSVVMGEATPNTTRGVYYLETTATVPYVKSISTIDDNHL</sequence>
<dbReference type="SUPFAM" id="SSF53474">
    <property type="entry name" value="alpha/beta-Hydrolases"/>
    <property type="match status" value="1"/>
</dbReference>
<evidence type="ECO:0000259" key="5">
    <source>
        <dbReference type="Pfam" id="PF00151"/>
    </source>
</evidence>
<evidence type="ECO:0000256" key="3">
    <source>
        <dbReference type="ARBA" id="ARBA00022525"/>
    </source>
</evidence>
<keyword evidence="3" id="KW-0964">Secreted</keyword>
<dbReference type="AlphaFoldDB" id="A0A9P0G7G1"/>
<dbReference type="GO" id="GO:0005615">
    <property type="term" value="C:extracellular space"/>
    <property type="evidence" value="ECO:0007669"/>
    <property type="project" value="TreeGrafter"/>
</dbReference>
<dbReference type="GO" id="GO:0016042">
    <property type="term" value="P:lipid catabolic process"/>
    <property type="evidence" value="ECO:0007669"/>
    <property type="project" value="TreeGrafter"/>
</dbReference>
<evidence type="ECO:0000256" key="4">
    <source>
        <dbReference type="RuleBase" id="RU004262"/>
    </source>
</evidence>
<organism evidence="6 7">
    <name type="scientific">Psylliodes chrysocephalus</name>
    <dbReference type="NCBI Taxonomy" id="3402493"/>
    <lineage>
        <taxon>Eukaryota</taxon>
        <taxon>Metazoa</taxon>
        <taxon>Ecdysozoa</taxon>
        <taxon>Arthropoda</taxon>
        <taxon>Hexapoda</taxon>
        <taxon>Insecta</taxon>
        <taxon>Pterygota</taxon>
        <taxon>Neoptera</taxon>
        <taxon>Endopterygota</taxon>
        <taxon>Coleoptera</taxon>
        <taxon>Polyphaga</taxon>
        <taxon>Cucujiformia</taxon>
        <taxon>Chrysomeloidea</taxon>
        <taxon>Chrysomelidae</taxon>
        <taxon>Galerucinae</taxon>
        <taxon>Alticini</taxon>
        <taxon>Psylliodes</taxon>
    </lineage>
</organism>